<dbReference type="Pfam" id="PF01098">
    <property type="entry name" value="FTSW_RODA_SPOVE"/>
    <property type="match status" value="1"/>
</dbReference>
<comment type="function">
    <text evidence="17">Peptidoglycan polymerase that is essential for cell division.</text>
</comment>
<evidence type="ECO:0000256" key="19">
    <source>
        <dbReference type="SAM" id="Phobius"/>
    </source>
</evidence>
<evidence type="ECO:0000256" key="13">
    <source>
        <dbReference type="ARBA" id="ARBA00041185"/>
    </source>
</evidence>
<evidence type="ECO:0000256" key="5">
    <source>
        <dbReference type="ARBA" id="ARBA00022692"/>
    </source>
</evidence>
<feature type="transmembrane region" description="Helical" evidence="19">
    <location>
        <begin position="369"/>
        <end position="386"/>
    </location>
</feature>
<dbReference type="GO" id="GO:0008360">
    <property type="term" value="P:regulation of cell shape"/>
    <property type="evidence" value="ECO:0007669"/>
    <property type="project" value="UniProtKB-KW"/>
</dbReference>
<dbReference type="InterPro" id="IPR018365">
    <property type="entry name" value="Cell_cycle_FtsW-rel_CS"/>
</dbReference>
<dbReference type="AlphaFoldDB" id="A0A6N2U6Q8"/>
<evidence type="ECO:0000256" key="7">
    <source>
        <dbReference type="ARBA" id="ARBA00022984"/>
    </source>
</evidence>
<comment type="similarity">
    <text evidence="12">Belongs to the SEDS family. FtsW subfamily.</text>
</comment>
<dbReference type="InterPro" id="IPR001182">
    <property type="entry name" value="FtsW/RodA"/>
</dbReference>
<sequence length="427" mass="45656">MSSLLERLHIPRFEFASKERGDRVYSPVATYYLIVIPALILTVFGLVMGFSASAVTTIASGGSPYAAFLRQLLIIGVSFLLAAIFIQRIPSAVWYRLAPAIYLAALFFQALVMTPLAASQGGNTNWVSLPGLGTFQPSEFLKLALIVALARSLSREGARRNDWRQMAVTVGLPILAALGDVMLGKDMGTAMVMAAGAFGAIWVARLPRKWFAVIFLSAIPVVVFLVFQNPTRMKRILAVLPWNRPARNLSAPEQIDHALWALGSGGLTGLGPGASREKWNYLQAAHTDFILAIIGEEFGLLGTLTIVACICLMIWGMVRLIHSTNSFFATIVSGGVAAWIGIQAIINIASVTGLGPVIGVPLPLVSYGGSSYLFTISAIALVAACARENAGMTMGLKFSAGSSRDPRLSRRRRRAGKASAGSTEGTR</sequence>
<feature type="transmembrane region" description="Helical" evidence="19">
    <location>
        <begin position="93"/>
        <end position="112"/>
    </location>
</feature>
<evidence type="ECO:0000313" key="20">
    <source>
        <dbReference type="EMBL" id="VYT12472.1"/>
    </source>
</evidence>
<feature type="transmembrane region" description="Helical" evidence="19">
    <location>
        <begin position="289"/>
        <end position="315"/>
    </location>
</feature>
<protein>
    <recommendedName>
        <fullName evidence="13">Probable peptidoglycan glycosyltransferase FtsW</fullName>
        <ecNumber evidence="15">2.4.99.28</ecNumber>
    </recommendedName>
    <alternativeName>
        <fullName evidence="14">Cell division protein FtsW</fullName>
    </alternativeName>
    <alternativeName>
        <fullName evidence="11">Cell wall polymerase</fullName>
    </alternativeName>
    <alternativeName>
        <fullName evidence="10">Peptidoglycan polymerase</fullName>
    </alternativeName>
</protein>
<dbReference type="PANTHER" id="PTHR30474:SF2">
    <property type="entry name" value="PEPTIDOGLYCAN GLYCOSYLTRANSFERASE FTSW-RELATED"/>
    <property type="match status" value="1"/>
</dbReference>
<feature type="transmembrane region" description="Helical" evidence="19">
    <location>
        <begin position="28"/>
        <end position="48"/>
    </location>
</feature>
<evidence type="ECO:0000256" key="12">
    <source>
        <dbReference type="ARBA" id="ARBA00038053"/>
    </source>
</evidence>
<comment type="pathway">
    <text evidence="2">Cell wall biogenesis; peptidoglycan biosynthesis.</text>
</comment>
<feature type="transmembrane region" description="Helical" evidence="19">
    <location>
        <begin position="163"/>
        <end position="181"/>
    </location>
</feature>
<proteinExistence type="inferred from homology"/>
<dbReference type="GO" id="GO:0051301">
    <property type="term" value="P:cell division"/>
    <property type="evidence" value="ECO:0007669"/>
    <property type="project" value="InterPro"/>
</dbReference>
<dbReference type="PROSITE" id="PS00428">
    <property type="entry name" value="FTSW_RODA_SPOVE"/>
    <property type="match status" value="1"/>
</dbReference>
<dbReference type="EC" id="2.4.99.28" evidence="15"/>
<gene>
    <name evidence="20" type="primary">ftsW_2</name>
    <name evidence="20" type="ORF">AOLFYP35_01632</name>
</gene>
<dbReference type="EMBL" id="CACRSM010000003">
    <property type="protein sequence ID" value="VYT12472.1"/>
    <property type="molecule type" value="Genomic_DNA"/>
</dbReference>
<evidence type="ECO:0000256" key="9">
    <source>
        <dbReference type="ARBA" id="ARBA00023136"/>
    </source>
</evidence>
<feature type="transmembrane region" description="Helical" evidence="19">
    <location>
        <begin position="187"/>
        <end position="203"/>
    </location>
</feature>
<evidence type="ECO:0000256" key="11">
    <source>
        <dbReference type="ARBA" id="ARBA00033270"/>
    </source>
</evidence>
<evidence type="ECO:0000256" key="2">
    <source>
        <dbReference type="ARBA" id="ARBA00004752"/>
    </source>
</evidence>
<feature type="region of interest" description="Disordered" evidence="18">
    <location>
        <begin position="400"/>
        <end position="427"/>
    </location>
</feature>
<name>A0A6N2U6Q8_9ACTO</name>
<dbReference type="PANTHER" id="PTHR30474">
    <property type="entry name" value="CELL CYCLE PROTEIN"/>
    <property type="match status" value="1"/>
</dbReference>
<reference evidence="20" key="1">
    <citation type="submission" date="2019-11" db="EMBL/GenBank/DDBJ databases">
        <authorList>
            <person name="Feng L."/>
        </authorList>
    </citation>
    <scope>NUCLEOTIDE SEQUENCE</scope>
    <source>
        <strain evidence="20">AodontolyticusLFYP35</strain>
    </source>
</reference>
<dbReference type="GO" id="GO:0015648">
    <property type="term" value="F:lipid-linked peptidoglycan transporter activity"/>
    <property type="evidence" value="ECO:0007669"/>
    <property type="project" value="TreeGrafter"/>
</dbReference>
<keyword evidence="8 19" id="KW-1133">Transmembrane helix</keyword>
<feature type="transmembrane region" description="Helical" evidence="19">
    <location>
        <begin position="327"/>
        <end position="349"/>
    </location>
</feature>
<evidence type="ECO:0000256" key="1">
    <source>
        <dbReference type="ARBA" id="ARBA00004141"/>
    </source>
</evidence>
<evidence type="ECO:0000256" key="16">
    <source>
        <dbReference type="ARBA" id="ARBA00049902"/>
    </source>
</evidence>
<dbReference type="GO" id="GO:0005886">
    <property type="term" value="C:plasma membrane"/>
    <property type="evidence" value="ECO:0007669"/>
    <property type="project" value="TreeGrafter"/>
</dbReference>
<evidence type="ECO:0000256" key="3">
    <source>
        <dbReference type="ARBA" id="ARBA00022676"/>
    </source>
</evidence>
<evidence type="ECO:0000256" key="6">
    <source>
        <dbReference type="ARBA" id="ARBA00022960"/>
    </source>
</evidence>
<organism evidence="20">
    <name type="scientific">Schaalia odontolytica</name>
    <dbReference type="NCBI Taxonomy" id="1660"/>
    <lineage>
        <taxon>Bacteria</taxon>
        <taxon>Bacillati</taxon>
        <taxon>Actinomycetota</taxon>
        <taxon>Actinomycetes</taxon>
        <taxon>Actinomycetales</taxon>
        <taxon>Actinomycetaceae</taxon>
        <taxon>Schaalia</taxon>
    </lineage>
</organism>
<comment type="subcellular location">
    <subcellularLocation>
        <location evidence="1">Membrane</location>
        <topology evidence="1">Multi-pass membrane protein</topology>
    </subcellularLocation>
</comment>
<keyword evidence="6" id="KW-0133">Cell shape</keyword>
<feature type="transmembrane region" description="Helical" evidence="19">
    <location>
        <begin position="68"/>
        <end position="86"/>
    </location>
</feature>
<feature type="transmembrane region" description="Helical" evidence="19">
    <location>
        <begin position="132"/>
        <end position="151"/>
    </location>
</feature>
<evidence type="ECO:0000256" key="18">
    <source>
        <dbReference type="SAM" id="MobiDB-lite"/>
    </source>
</evidence>
<keyword evidence="3" id="KW-0328">Glycosyltransferase</keyword>
<dbReference type="GO" id="GO:0032153">
    <property type="term" value="C:cell division site"/>
    <property type="evidence" value="ECO:0007669"/>
    <property type="project" value="TreeGrafter"/>
</dbReference>
<comment type="catalytic activity">
    <reaction evidence="16">
        <text>[GlcNAc-(1-&gt;4)-Mur2Ac(oyl-L-Ala-gamma-D-Glu-L-Lys-D-Ala-D-Ala)](n)-di-trans,octa-cis-undecaprenyl diphosphate + beta-D-GlcNAc-(1-&gt;4)-Mur2Ac(oyl-L-Ala-gamma-D-Glu-L-Lys-D-Ala-D-Ala)-di-trans,octa-cis-undecaprenyl diphosphate = [GlcNAc-(1-&gt;4)-Mur2Ac(oyl-L-Ala-gamma-D-Glu-L-Lys-D-Ala-D-Ala)](n+1)-di-trans,octa-cis-undecaprenyl diphosphate + di-trans,octa-cis-undecaprenyl diphosphate + H(+)</text>
        <dbReference type="Rhea" id="RHEA:23708"/>
        <dbReference type="Rhea" id="RHEA-COMP:9602"/>
        <dbReference type="Rhea" id="RHEA-COMP:9603"/>
        <dbReference type="ChEBI" id="CHEBI:15378"/>
        <dbReference type="ChEBI" id="CHEBI:58405"/>
        <dbReference type="ChEBI" id="CHEBI:60033"/>
        <dbReference type="ChEBI" id="CHEBI:78435"/>
        <dbReference type="EC" id="2.4.99.28"/>
    </reaction>
</comment>
<feature type="transmembrane region" description="Helical" evidence="19">
    <location>
        <begin position="210"/>
        <end position="227"/>
    </location>
</feature>
<feature type="compositionally biased region" description="Low complexity" evidence="18">
    <location>
        <begin position="417"/>
        <end position="427"/>
    </location>
</feature>
<keyword evidence="5 19" id="KW-0812">Transmembrane</keyword>
<evidence type="ECO:0000256" key="15">
    <source>
        <dbReference type="ARBA" id="ARBA00044770"/>
    </source>
</evidence>
<evidence type="ECO:0000256" key="14">
    <source>
        <dbReference type="ARBA" id="ARBA00041418"/>
    </source>
</evidence>
<keyword evidence="4" id="KW-0808">Transferase</keyword>
<evidence type="ECO:0000256" key="8">
    <source>
        <dbReference type="ARBA" id="ARBA00022989"/>
    </source>
</evidence>
<accession>A0A6N2U6Q8</accession>
<evidence type="ECO:0000256" key="10">
    <source>
        <dbReference type="ARBA" id="ARBA00032370"/>
    </source>
</evidence>
<evidence type="ECO:0000256" key="17">
    <source>
        <dbReference type="ARBA" id="ARBA00049966"/>
    </source>
</evidence>
<keyword evidence="7" id="KW-0573">Peptidoglycan synthesis</keyword>
<dbReference type="GO" id="GO:0009252">
    <property type="term" value="P:peptidoglycan biosynthetic process"/>
    <property type="evidence" value="ECO:0007669"/>
    <property type="project" value="UniProtKB-KW"/>
</dbReference>
<evidence type="ECO:0000256" key="4">
    <source>
        <dbReference type="ARBA" id="ARBA00022679"/>
    </source>
</evidence>
<keyword evidence="9 19" id="KW-0472">Membrane</keyword>
<dbReference type="GO" id="GO:0008955">
    <property type="term" value="F:peptidoglycan glycosyltransferase activity"/>
    <property type="evidence" value="ECO:0007669"/>
    <property type="project" value="UniProtKB-EC"/>
</dbReference>